<protein>
    <submittedName>
        <fullName evidence="2">Uncharacterized protein</fullName>
    </submittedName>
</protein>
<accession>A0AAQ3X9C5</accession>
<dbReference type="Proteomes" id="UP001341281">
    <property type="component" value="Chromosome 08"/>
</dbReference>
<feature type="compositionally biased region" description="Low complexity" evidence="1">
    <location>
        <begin position="108"/>
        <end position="118"/>
    </location>
</feature>
<evidence type="ECO:0000313" key="2">
    <source>
        <dbReference type="EMBL" id="WVZ88287.1"/>
    </source>
</evidence>
<feature type="compositionally biased region" description="Pro residues" evidence="1">
    <location>
        <begin position="128"/>
        <end position="146"/>
    </location>
</feature>
<evidence type="ECO:0000256" key="1">
    <source>
        <dbReference type="SAM" id="MobiDB-lite"/>
    </source>
</evidence>
<feature type="compositionally biased region" description="Pro residues" evidence="1">
    <location>
        <begin position="81"/>
        <end position="107"/>
    </location>
</feature>
<keyword evidence="3" id="KW-1185">Reference proteome</keyword>
<proteinExistence type="predicted"/>
<sequence length="249" mass="27152">MGDGERVCAHPSVPLSSIHALPRCCFRRRVSAVPEPRRLSPSPPFSVCHRSRSACNLLPQRGPTPSHPWSRVACCLLPQHSPTPPRLPEPRRLPPPPRRGPAPPRPRSPAATSPAWSRGVEPPDLEPLRPPPPRLTRPRGAEPPSPRLKAATSTGTNLPLQLGPTGALPRWAAYPHPHNEPLDERSRKWSTAMVAVAGMIELLPLLLDTVRLKICWALATGSPLTTMGVSSMVSVPTSTVAHYPVDFHW</sequence>
<dbReference type="AlphaFoldDB" id="A0AAQ3X9C5"/>
<gene>
    <name evidence="2" type="ORF">U9M48_034823</name>
</gene>
<feature type="region of interest" description="Disordered" evidence="1">
    <location>
        <begin position="80"/>
        <end position="164"/>
    </location>
</feature>
<name>A0AAQ3X9C5_PASNO</name>
<reference evidence="2 3" key="1">
    <citation type="submission" date="2024-02" db="EMBL/GenBank/DDBJ databases">
        <title>High-quality chromosome-scale genome assembly of Pensacola bahiagrass (Paspalum notatum Flugge var. saurae).</title>
        <authorList>
            <person name="Vega J.M."/>
            <person name="Podio M."/>
            <person name="Orjuela J."/>
            <person name="Siena L.A."/>
            <person name="Pessino S.C."/>
            <person name="Combes M.C."/>
            <person name="Mariac C."/>
            <person name="Albertini E."/>
            <person name="Pupilli F."/>
            <person name="Ortiz J.P.A."/>
            <person name="Leblanc O."/>
        </authorList>
    </citation>
    <scope>NUCLEOTIDE SEQUENCE [LARGE SCALE GENOMIC DNA]</scope>
    <source>
        <strain evidence="2">R1</strain>
        <tissue evidence="2">Leaf</tissue>
    </source>
</reference>
<organism evidence="2 3">
    <name type="scientific">Paspalum notatum var. saurae</name>
    <dbReference type="NCBI Taxonomy" id="547442"/>
    <lineage>
        <taxon>Eukaryota</taxon>
        <taxon>Viridiplantae</taxon>
        <taxon>Streptophyta</taxon>
        <taxon>Embryophyta</taxon>
        <taxon>Tracheophyta</taxon>
        <taxon>Spermatophyta</taxon>
        <taxon>Magnoliopsida</taxon>
        <taxon>Liliopsida</taxon>
        <taxon>Poales</taxon>
        <taxon>Poaceae</taxon>
        <taxon>PACMAD clade</taxon>
        <taxon>Panicoideae</taxon>
        <taxon>Andropogonodae</taxon>
        <taxon>Paspaleae</taxon>
        <taxon>Paspalinae</taxon>
        <taxon>Paspalum</taxon>
    </lineage>
</organism>
<dbReference type="EMBL" id="CP144752">
    <property type="protein sequence ID" value="WVZ88287.1"/>
    <property type="molecule type" value="Genomic_DNA"/>
</dbReference>
<evidence type="ECO:0000313" key="3">
    <source>
        <dbReference type="Proteomes" id="UP001341281"/>
    </source>
</evidence>